<dbReference type="GO" id="GO:0002100">
    <property type="term" value="P:tRNA wobble adenosine to inosine editing"/>
    <property type="evidence" value="ECO:0007669"/>
    <property type="project" value="UniProtKB-UniRule"/>
</dbReference>
<dbReference type="Pfam" id="PF00383">
    <property type="entry name" value="dCMP_cyt_deam_1"/>
    <property type="match status" value="1"/>
</dbReference>
<proteinExistence type="inferred from homology"/>
<dbReference type="PANTHER" id="PTHR11079:SF202">
    <property type="entry name" value="TRNA-SPECIFIC ADENOSINE DEAMINASE"/>
    <property type="match status" value="1"/>
</dbReference>
<feature type="binding site" evidence="6">
    <location>
        <position position="125"/>
    </location>
    <ligand>
        <name>Zn(2+)</name>
        <dbReference type="ChEBI" id="CHEBI:29105"/>
        <note>catalytic</note>
    </ligand>
</feature>
<reference evidence="8 9" key="1">
    <citation type="submission" date="2014-03" db="EMBL/GenBank/DDBJ databases">
        <title>Genomics of Bifidobacteria.</title>
        <authorList>
            <person name="Ventura M."/>
            <person name="Milani C."/>
            <person name="Lugli G.A."/>
        </authorList>
    </citation>
    <scope>NUCLEOTIDE SEQUENCE [LARGE SCALE GENOMIC DNA]</scope>
    <source>
        <strain evidence="9">JCM 15918</strain>
    </source>
</reference>
<keyword evidence="1 6" id="KW-0819">tRNA processing</keyword>
<keyword evidence="4 6" id="KW-0862">Zinc</keyword>
<feature type="domain" description="CMP/dCMP-type deaminase" evidence="7">
    <location>
        <begin position="43"/>
        <end position="156"/>
    </location>
</feature>
<evidence type="ECO:0000256" key="1">
    <source>
        <dbReference type="ARBA" id="ARBA00022694"/>
    </source>
</evidence>
<protein>
    <recommendedName>
        <fullName evidence="6">tRNA-specific adenosine deaminase</fullName>
        <ecNumber evidence="6">3.5.4.33</ecNumber>
    </recommendedName>
</protein>
<comment type="function">
    <text evidence="6">Catalyzes the deamination of adenosine to inosine at the wobble position 34 of tRNA(Arg2).</text>
</comment>
<comment type="subunit">
    <text evidence="6">Homodimer.</text>
</comment>
<dbReference type="SUPFAM" id="SSF53927">
    <property type="entry name" value="Cytidine deaminase-like"/>
    <property type="match status" value="1"/>
</dbReference>
<keyword evidence="2 6" id="KW-0479">Metal-binding</keyword>
<evidence type="ECO:0000256" key="4">
    <source>
        <dbReference type="ARBA" id="ARBA00022833"/>
    </source>
</evidence>
<comment type="caution">
    <text evidence="8">The sequence shown here is derived from an EMBL/GenBank/DDBJ whole genome shotgun (WGS) entry which is preliminary data.</text>
</comment>
<dbReference type="GO" id="GO:0008270">
    <property type="term" value="F:zinc ion binding"/>
    <property type="evidence" value="ECO:0007669"/>
    <property type="project" value="UniProtKB-UniRule"/>
</dbReference>
<dbReference type="Gene3D" id="3.40.140.10">
    <property type="entry name" value="Cytidine Deaminase, domain 2"/>
    <property type="match status" value="1"/>
</dbReference>
<dbReference type="InterPro" id="IPR028883">
    <property type="entry name" value="tRNA_aden_deaminase"/>
</dbReference>
<keyword evidence="3 6" id="KW-0378">Hydrolase</keyword>
<evidence type="ECO:0000256" key="2">
    <source>
        <dbReference type="ARBA" id="ARBA00022723"/>
    </source>
</evidence>
<dbReference type="HAMAP" id="MF_00972">
    <property type="entry name" value="tRNA_aden_deaminase"/>
    <property type="match status" value="1"/>
</dbReference>
<dbReference type="GO" id="GO:0052717">
    <property type="term" value="F:tRNA-specific adenosine-34 deaminase activity"/>
    <property type="evidence" value="ECO:0007669"/>
    <property type="project" value="UniProtKB-UniRule"/>
</dbReference>
<name>A0A087DT79_BIFAD</name>
<dbReference type="AlphaFoldDB" id="A0A087DT79"/>
<feature type="binding site" evidence="6">
    <location>
        <position position="95"/>
    </location>
    <ligand>
        <name>Zn(2+)</name>
        <dbReference type="ChEBI" id="CHEBI:29105"/>
        <note>catalytic</note>
    </ligand>
</feature>
<comment type="cofactor">
    <cofactor evidence="6">
        <name>Zn(2+)</name>
        <dbReference type="ChEBI" id="CHEBI:29105"/>
    </cofactor>
    <text evidence="6">Binds 1 zinc ion per subunit.</text>
</comment>
<dbReference type="PROSITE" id="PS51747">
    <property type="entry name" value="CYT_DCMP_DEAMINASES_2"/>
    <property type="match status" value="1"/>
</dbReference>
<feature type="active site" description="Proton donor" evidence="6">
    <location>
        <position position="97"/>
    </location>
</feature>
<comment type="catalytic activity">
    <reaction evidence="5 6">
        <text>adenosine(34) in tRNA + H2O + H(+) = inosine(34) in tRNA + NH4(+)</text>
        <dbReference type="Rhea" id="RHEA:43168"/>
        <dbReference type="Rhea" id="RHEA-COMP:10373"/>
        <dbReference type="Rhea" id="RHEA-COMP:10374"/>
        <dbReference type="ChEBI" id="CHEBI:15377"/>
        <dbReference type="ChEBI" id="CHEBI:15378"/>
        <dbReference type="ChEBI" id="CHEBI:28938"/>
        <dbReference type="ChEBI" id="CHEBI:74411"/>
        <dbReference type="ChEBI" id="CHEBI:82852"/>
        <dbReference type="EC" id="3.5.4.33"/>
    </reaction>
</comment>
<evidence type="ECO:0000313" key="9">
    <source>
        <dbReference type="Proteomes" id="UP000029091"/>
    </source>
</evidence>
<sequence>MSVFRYGLTFVPLRLGAQVGHAGRTCGPVVRSGRMAAATLWRMRWDDDMEPAVALAREAAADGEVPVGAVVLAADGRVIGRGRNLRETHADPLAHAEVKAMAEAAASLGTWNLADCTLVVTLEPCPMCAGACLQTHIGRIVFGAWDAKLGACGSVWDIPRDPHVGLVPEVIGGVREAECGRLMTDFFARRR</sequence>
<dbReference type="InterPro" id="IPR002125">
    <property type="entry name" value="CMP_dCMP_dom"/>
</dbReference>
<accession>A0A087DT79</accession>
<comment type="similarity">
    <text evidence="6">Belongs to the cytidine and deoxycytidylate deaminase family.</text>
</comment>
<dbReference type="CDD" id="cd01285">
    <property type="entry name" value="nucleoside_deaminase"/>
    <property type="match status" value="1"/>
</dbReference>
<evidence type="ECO:0000256" key="3">
    <source>
        <dbReference type="ARBA" id="ARBA00022801"/>
    </source>
</evidence>
<evidence type="ECO:0000256" key="5">
    <source>
        <dbReference type="ARBA" id="ARBA00048045"/>
    </source>
</evidence>
<dbReference type="EMBL" id="JGZQ01000001">
    <property type="protein sequence ID" value="KFI98729.1"/>
    <property type="molecule type" value="Genomic_DNA"/>
</dbReference>
<dbReference type="PANTHER" id="PTHR11079">
    <property type="entry name" value="CYTOSINE DEAMINASE FAMILY MEMBER"/>
    <property type="match status" value="1"/>
</dbReference>
<dbReference type="InterPro" id="IPR016193">
    <property type="entry name" value="Cytidine_deaminase-like"/>
</dbReference>
<evidence type="ECO:0000313" key="8">
    <source>
        <dbReference type="EMBL" id="KFI98729.1"/>
    </source>
</evidence>
<evidence type="ECO:0000259" key="7">
    <source>
        <dbReference type="PROSITE" id="PS51747"/>
    </source>
</evidence>
<dbReference type="Proteomes" id="UP000029091">
    <property type="component" value="Unassembled WGS sequence"/>
</dbReference>
<evidence type="ECO:0000256" key="6">
    <source>
        <dbReference type="HAMAP-Rule" id="MF_00972"/>
    </source>
</evidence>
<organism evidence="8 9">
    <name type="scientific">Bifidobacterium adolescentis JCM 15918</name>
    <dbReference type="NCBI Taxonomy" id="1437612"/>
    <lineage>
        <taxon>Bacteria</taxon>
        <taxon>Bacillati</taxon>
        <taxon>Actinomycetota</taxon>
        <taxon>Actinomycetes</taxon>
        <taxon>Bifidobacteriales</taxon>
        <taxon>Bifidobacteriaceae</taxon>
        <taxon>Bifidobacterium</taxon>
    </lineage>
</organism>
<dbReference type="EC" id="3.5.4.33" evidence="6"/>
<feature type="binding site" evidence="6">
    <location>
        <position position="128"/>
    </location>
    <ligand>
        <name>Zn(2+)</name>
        <dbReference type="ChEBI" id="CHEBI:29105"/>
        <note>catalytic</note>
    </ligand>
</feature>
<gene>
    <name evidence="6" type="primary">tadA</name>
    <name evidence="8" type="ORF">BSTER_1816</name>
</gene>